<dbReference type="EMBL" id="CACVBM020001193">
    <property type="protein sequence ID" value="CAA7038410.1"/>
    <property type="molecule type" value="Genomic_DNA"/>
</dbReference>
<dbReference type="Proteomes" id="UP000467841">
    <property type="component" value="Unassembled WGS sequence"/>
</dbReference>
<evidence type="ECO:0000313" key="1">
    <source>
        <dbReference type="EMBL" id="CAA7038410.1"/>
    </source>
</evidence>
<organism evidence="1 2">
    <name type="scientific">Microthlaspi erraticum</name>
    <dbReference type="NCBI Taxonomy" id="1685480"/>
    <lineage>
        <taxon>Eukaryota</taxon>
        <taxon>Viridiplantae</taxon>
        <taxon>Streptophyta</taxon>
        <taxon>Embryophyta</taxon>
        <taxon>Tracheophyta</taxon>
        <taxon>Spermatophyta</taxon>
        <taxon>Magnoliopsida</taxon>
        <taxon>eudicotyledons</taxon>
        <taxon>Gunneridae</taxon>
        <taxon>Pentapetalae</taxon>
        <taxon>rosids</taxon>
        <taxon>malvids</taxon>
        <taxon>Brassicales</taxon>
        <taxon>Brassicaceae</taxon>
        <taxon>Coluteocarpeae</taxon>
        <taxon>Microthlaspi</taxon>
    </lineage>
</organism>
<dbReference type="AlphaFoldDB" id="A0A6D2JF41"/>
<keyword evidence="2" id="KW-1185">Reference proteome</keyword>
<protein>
    <submittedName>
        <fullName evidence="1">Uncharacterized protein</fullName>
    </submittedName>
</protein>
<evidence type="ECO:0000313" key="2">
    <source>
        <dbReference type="Proteomes" id="UP000467841"/>
    </source>
</evidence>
<proteinExistence type="predicted"/>
<reference evidence="1" key="1">
    <citation type="submission" date="2020-01" db="EMBL/GenBank/DDBJ databases">
        <authorList>
            <person name="Mishra B."/>
        </authorList>
    </citation>
    <scope>NUCLEOTIDE SEQUENCE [LARGE SCALE GENOMIC DNA]</scope>
</reference>
<name>A0A6D2JF41_9BRAS</name>
<comment type="caution">
    <text evidence="1">The sequence shown here is derived from an EMBL/GenBank/DDBJ whole genome shotgun (WGS) entry which is preliminary data.</text>
</comment>
<sequence length="98" mass="10842">MSTKCTYLFGQRSISNSRVKRAWAGVVEGWVTFREVVSETVSSSPPTTFSGWNTSDSDPVGWPYIRCSSSYKPVTMTNVVSVQMALPFPFNISSFSSL</sequence>
<accession>A0A6D2JF41</accession>
<gene>
    <name evidence="1" type="ORF">MERR_LOCUS25645</name>
</gene>